<dbReference type="EMBL" id="QRGP01000001">
    <property type="protein sequence ID" value="RDV06280.1"/>
    <property type="molecule type" value="Genomic_DNA"/>
</dbReference>
<evidence type="ECO:0008006" key="5">
    <source>
        <dbReference type="Google" id="ProtNLM"/>
    </source>
</evidence>
<protein>
    <recommendedName>
        <fullName evidence="5">Preprotein translocase subunit YajC</fullName>
    </recommendedName>
</protein>
<reference evidence="4" key="1">
    <citation type="submission" date="2018-08" db="EMBL/GenBank/DDBJ databases">
        <authorList>
            <person name="Kim S.-J."/>
            <person name="Jung G.-Y."/>
        </authorList>
    </citation>
    <scope>NUCLEOTIDE SEQUENCE [LARGE SCALE GENOMIC DNA]</scope>
    <source>
        <strain evidence="4">GY_G</strain>
    </source>
</reference>
<dbReference type="SUPFAM" id="SSF56935">
    <property type="entry name" value="Porins"/>
    <property type="match status" value="1"/>
</dbReference>
<comment type="caution">
    <text evidence="3">The sequence shown here is derived from an EMBL/GenBank/DDBJ whole genome shotgun (WGS) entry which is preliminary data.</text>
</comment>
<accession>A0A371BFD7</accession>
<evidence type="ECO:0000313" key="4">
    <source>
        <dbReference type="Proteomes" id="UP000263833"/>
    </source>
</evidence>
<name>A0A371BFD7_9SPHN</name>
<keyword evidence="4" id="KW-1185">Reference proteome</keyword>
<proteinExistence type="predicted"/>
<dbReference type="OrthoDB" id="7416805at2"/>
<evidence type="ECO:0000313" key="3">
    <source>
        <dbReference type="EMBL" id="RDV06280.1"/>
    </source>
</evidence>
<feature type="signal peptide" evidence="2">
    <location>
        <begin position="1"/>
        <end position="28"/>
    </location>
</feature>
<keyword evidence="2" id="KW-0732">Signal</keyword>
<dbReference type="Proteomes" id="UP000263833">
    <property type="component" value="Unassembled WGS sequence"/>
</dbReference>
<dbReference type="AlphaFoldDB" id="A0A371BFD7"/>
<feature type="region of interest" description="Disordered" evidence="1">
    <location>
        <begin position="38"/>
        <end position="58"/>
    </location>
</feature>
<feature type="chain" id="PRO_5017018379" description="Preprotein translocase subunit YajC" evidence="2">
    <location>
        <begin position="29"/>
        <end position="567"/>
    </location>
</feature>
<feature type="compositionally biased region" description="Basic and acidic residues" evidence="1">
    <location>
        <begin position="46"/>
        <end position="58"/>
    </location>
</feature>
<dbReference type="RefSeq" id="WP_147291668.1">
    <property type="nucleotide sequence ID" value="NZ_QRGP01000001.1"/>
</dbReference>
<gene>
    <name evidence="3" type="ORF">DXH95_02270</name>
</gene>
<evidence type="ECO:0000256" key="1">
    <source>
        <dbReference type="SAM" id="MobiDB-lite"/>
    </source>
</evidence>
<evidence type="ECO:0000256" key="2">
    <source>
        <dbReference type="SAM" id="SignalP"/>
    </source>
</evidence>
<organism evidence="3 4">
    <name type="scientific">Sphingorhabdus pulchriflava</name>
    <dbReference type="NCBI Taxonomy" id="2292257"/>
    <lineage>
        <taxon>Bacteria</taxon>
        <taxon>Pseudomonadati</taxon>
        <taxon>Pseudomonadota</taxon>
        <taxon>Alphaproteobacteria</taxon>
        <taxon>Sphingomonadales</taxon>
        <taxon>Sphingomonadaceae</taxon>
        <taxon>Sphingorhabdus</taxon>
    </lineage>
</organism>
<sequence length="567" mass="60862">MPRLFPPKAKHALLLGMAATAVPLPAFAQMLETEWEPMEAESAPVKSDEAEPKRVSAERQRLEVTPYIEAQQVLLADLDDGGDVLTYSTIAVGVEASVSERNAQAQVNVRYERLIGYDSNVRDQDIISGLARGTARLGKNVSIEAGGYASRSKIDSRGVTPGTILGRTDNVSQVYSIYTGPTFAAQIDDLTVAAAYRMGYTKAEDGNVGPLAPGQIAGPAFDDSVSYSANATFGMQPGRLPFGWAVGGGWAREDASQLDQRFDDRYLRADITVPVSPTLAVVGGIGYEDVEISERDALRDGAGIPITTASGRYITDPNSPRLTAYESDGLIWDAGVLWRPSRRTSLEARYGHRYGSDTYYGSFSYAPSERMGVNVSVYDTVSGFGTSLNRTLASLPGQFTTIRNPLSGDLGGCAFGQAGATCFNNGLGSLRPAPFRTRGITASMVTNAGGWSTGLAAGYNRQKFLTSAFGALPELSGLIDENYFIVGTLGRELDRRSRFETNVYGNYIDPGFNLASDIYNIGANAAYYRQIWRGLTAGAAVGIDSVKQEEFDGEVSASALLGMRYSF</sequence>